<feature type="region of interest" description="Disordered" evidence="4">
    <location>
        <begin position="146"/>
        <end position="168"/>
    </location>
</feature>
<accession>A0AA88KH64</accession>
<evidence type="ECO:0000259" key="5">
    <source>
        <dbReference type="PROSITE" id="PS51722"/>
    </source>
</evidence>
<dbReference type="InterPro" id="IPR009001">
    <property type="entry name" value="Transl_elong_EF1A/Init_IF2_C"/>
</dbReference>
<dbReference type="GO" id="GO:0005525">
    <property type="term" value="F:GTP binding"/>
    <property type="evidence" value="ECO:0007669"/>
    <property type="project" value="UniProtKB-KW"/>
</dbReference>
<dbReference type="CDD" id="cd03708">
    <property type="entry name" value="GTPBP_III"/>
    <property type="match status" value="1"/>
</dbReference>
<dbReference type="SUPFAM" id="SSF50465">
    <property type="entry name" value="EF-Tu/eEF-1alpha/eIF2-gamma C-terminal domain"/>
    <property type="match status" value="1"/>
</dbReference>
<dbReference type="CDD" id="cd03694">
    <property type="entry name" value="GTPBP_II"/>
    <property type="match status" value="1"/>
</dbReference>
<dbReference type="Pfam" id="PF03144">
    <property type="entry name" value="GTP_EFTU_D2"/>
    <property type="match status" value="1"/>
</dbReference>
<dbReference type="Gene3D" id="3.40.50.300">
    <property type="entry name" value="P-loop containing nucleotide triphosphate hydrolases"/>
    <property type="match status" value="1"/>
</dbReference>
<dbReference type="InterPro" id="IPR027417">
    <property type="entry name" value="P-loop_NTPase"/>
</dbReference>
<dbReference type="FunFam" id="2.40.30.10:FF:000084">
    <property type="entry name" value="GTP-binding elongation factor Tu family"/>
    <property type="match status" value="1"/>
</dbReference>
<comment type="caution">
    <text evidence="6">The sequence shown here is derived from an EMBL/GenBank/DDBJ whole genome shotgun (WGS) entry which is preliminary data.</text>
</comment>
<sequence length="605" mass="67635">MTNEKKPPIDASSSASASTGQTPPITTQPSKEHKQVIGVEKDTELIEEKSLLSSHDMLEKEHDDGNIEYKWKLVGLSEDRFKHLVTQMKYRLSEGQGEAIYEIGINDDGYPLGLSEEEYRETLSNIEKMAAELQANVSIICEKQVTSEKDQKRSKKPSNEKNGSSGEVQANEKRWVAEVLVRRFGEEEYLNVNIVVCGNVDSGKSTLIGVLTRGQLDNGRGLARSNVFIHKHELTTGRTSSISHQIMGFDAKGDIVNHSNLDHPTWKDIIEKSSKVCTFVDLAGHEKYLKTTVFGMTAGAPDYAVVCVGANMGVTKMTKEHIGLCLALKIPMFFCVTKVDICPENVLKQTVETIHKILKLPGVRKLPYHVKNEDDVVTCAKNLASDRISPIFFLSSVTGENLNLLHKFLNLLPIRKDWESLIDKPAQYIIDQTFFVSGVGTVVSGIVQSGSISVNDKLMLGPDSNGLFRSVVVKSIHCKRVNVKRVHAGQHASFALKKERRSGIRKGMVLVDEEDPKASWEFEADILVLYHSTTIKENYQPVVHCNCVRQTAKIIKMDVESLRTGEKAKVKFRFMFRPEYLRVGERLIFREGTTKGLGVISQVFK</sequence>
<dbReference type="PANTHER" id="PTHR43721:SF9">
    <property type="entry name" value="GTP-BINDING PROTEIN 1"/>
    <property type="match status" value="1"/>
</dbReference>
<dbReference type="PROSITE" id="PS51722">
    <property type="entry name" value="G_TR_2"/>
    <property type="match status" value="1"/>
</dbReference>
<evidence type="ECO:0000256" key="1">
    <source>
        <dbReference type="ARBA" id="ARBA00007249"/>
    </source>
</evidence>
<dbReference type="EMBL" id="PYSW02000029">
    <property type="protein sequence ID" value="KAG2379255.1"/>
    <property type="molecule type" value="Genomic_DNA"/>
</dbReference>
<gene>
    <name evidence="6" type="ORF">C9374_007394</name>
</gene>
<dbReference type="Proteomes" id="UP000816034">
    <property type="component" value="Unassembled WGS sequence"/>
</dbReference>
<evidence type="ECO:0000256" key="4">
    <source>
        <dbReference type="SAM" id="MobiDB-lite"/>
    </source>
</evidence>
<dbReference type="InterPro" id="IPR004161">
    <property type="entry name" value="EFTu-like_2"/>
</dbReference>
<keyword evidence="3" id="KW-0342">GTP-binding</keyword>
<name>A0AA88KH64_NAELO</name>
<keyword evidence="7" id="KW-1185">Reference proteome</keyword>
<dbReference type="FunFam" id="2.40.30.10:FF:000014">
    <property type="entry name" value="Probable GTP-binding protein 1"/>
    <property type="match status" value="1"/>
</dbReference>
<dbReference type="InterPro" id="IPR050055">
    <property type="entry name" value="EF-Tu_GTPase"/>
</dbReference>
<dbReference type="CDD" id="cd04165">
    <property type="entry name" value="GTPBP1_like"/>
    <property type="match status" value="1"/>
</dbReference>
<dbReference type="Pfam" id="PF00009">
    <property type="entry name" value="GTP_EFTU"/>
    <property type="match status" value="1"/>
</dbReference>
<dbReference type="FunFam" id="3.40.50.300:FF:000091">
    <property type="entry name" value="Probable GTP-binding protein 1"/>
    <property type="match status" value="1"/>
</dbReference>
<feature type="region of interest" description="Disordered" evidence="4">
    <location>
        <begin position="1"/>
        <end position="38"/>
    </location>
</feature>
<dbReference type="InterPro" id="IPR009000">
    <property type="entry name" value="Transl_B-barrel_sf"/>
</dbReference>
<dbReference type="GeneID" id="68099848"/>
<evidence type="ECO:0000256" key="3">
    <source>
        <dbReference type="ARBA" id="ARBA00023134"/>
    </source>
</evidence>
<reference evidence="6 7" key="1">
    <citation type="journal article" date="2018" name="BMC Genomics">
        <title>The genome of Naegleria lovaniensis, the basis for a comparative approach to unravel pathogenicity factors of the human pathogenic amoeba N. fowleri.</title>
        <authorList>
            <person name="Liechti N."/>
            <person name="Schurch N."/>
            <person name="Bruggmann R."/>
            <person name="Wittwer M."/>
        </authorList>
    </citation>
    <scope>NUCLEOTIDE SEQUENCE [LARGE SCALE GENOMIC DNA]</scope>
    <source>
        <strain evidence="6 7">ATCC 30569</strain>
    </source>
</reference>
<feature type="compositionally biased region" description="Polar residues" evidence="4">
    <location>
        <begin position="19"/>
        <end position="29"/>
    </location>
</feature>
<dbReference type="SUPFAM" id="SSF52540">
    <property type="entry name" value="P-loop containing nucleoside triphosphate hydrolases"/>
    <property type="match status" value="1"/>
</dbReference>
<proteinExistence type="inferred from homology"/>
<dbReference type="InterPro" id="IPR035531">
    <property type="entry name" value="GTPBP1-like"/>
</dbReference>
<dbReference type="PANTHER" id="PTHR43721">
    <property type="entry name" value="ELONGATION FACTOR TU-RELATED"/>
    <property type="match status" value="1"/>
</dbReference>
<dbReference type="AlphaFoldDB" id="A0AA88KH64"/>
<dbReference type="SUPFAM" id="SSF50447">
    <property type="entry name" value="Translation proteins"/>
    <property type="match status" value="1"/>
</dbReference>
<dbReference type="GO" id="GO:0003746">
    <property type="term" value="F:translation elongation factor activity"/>
    <property type="evidence" value="ECO:0007669"/>
    <property type="project" value="TreeGrafter"/>
</dbReference>
<keyword evidence="2" id="KW-0547">Nucleotide-binding</keyword>
<evidence type="ECO:0000256" key="2">
    <source>
        <dbReference type="ARBA" id="ARBA00022741"/>
    </source>
</evidence>
<dbReference type="GO" id="GO:0003924">
    <property type="term" value="F:GTPase activity"/>
    <property type="evidence" value="ECO:0007669"/>
    <property type="project" value="InterPro"/>
</dbReference>
<comment type="similarity">
    <text evidence="1">Belongs to the TRAFAC class translation factor GTPase superfamily. Classic translation factor GTPase family. EF-Tu/EF-1A subfamily.</text>
</comment>
<organism evidence="6 7">
    <name type="scientific">Naegleria lovaniensis</name>
    <name type="common">Amoeba</name>
    <dbReference type="NCBI Taxonomy" id="51637"/>
    <lineage>
        <taxon>Eukaryota</taxon>
        <taxon>Discoba</taxon>
        <taxon>Heterolobosea</taxon>
        <taxon>Tetramitia</taxon>
        <taxon>Eutetramitia</taxon>
        <taxon>Vahlkampfiidae</taxon>
        <taxon>Naegleria</taxon>
    </lineage>
</organism>
<evidence type="ECO:0000313" key="7">
    <source>
        <dbReference type="Proteomes" id="UP000816034"/>
    </source>
</evidence>
<dbReference type="Gene3D" id="2.40.30.10">
    <property type="entry name" value="Translation factors"/>
    <property type="match status" value="2"/>
</dbReference>
<feature type="domain" description="Tr-type G" evidence="5">
    <location>
        <begin position="189"/>
        <end position="421"/>
    </location>
</feature>
<protein>
    <recommendedName>
        <fullName evidence="5">Tr-type G domain-containing protein</fullName>
    </recommendedName>
</protein>
<evidence type="ECO:0000313" key="6">
    <source>
        <dbReference type="EMBL" id="KAG2379255.1"/>
    </source>
</evidence>
<dbReference type="InterPro" id="IPR000795">
    <property type="entry name" value="T_Tr_GTP-bd_dom"/>
</dbReference>
<dbReference type="RefSeq" id="XP_044546517.1">
    <property type="nucleotide sequence ID" value="XM_044697354.1"/>
</dbReference>